<feature type="region of interest" description="Disordered" evidence="1">
    <location>
        <begin position="19"/>
        <end position="39"/>
    </location>
</feature>
<gene>
    <name evidence="2" type="ORF">LTRI10_LOCUS11853</name>
</gene>
<dbReference type="AlphaFoldDB" id="A0AAV2D700"/>
<name>A0AAV2D700_9ROSI</name>
<organism evidence="2 3">
    <name type="scientific">Linum trigynum</name>
    <dbReference type="NCBI Taxonomy" id="586398"/>
    <lineage>
        <taxon>Eukaryota</taxon>
        <taxon>Viridiplantae</taxon>
        <taxon>Streptophyta</taxon>
        <taxon>Embryophyta</taxon>
        <taxon>Tracheophyta</taxon>
        <taxon>Spermatophyta</taxon>
        <taxon>Magnoliopsida</taxon>
        <taxon>eudicotyledons</taxon>
        <taxon>Gunneridae</taxon>
        <taxon>Pentapetalae</taxon>
        <taxon>rosids</taxon>
        <taxon>fabids</taxon>
        <taxon>Malpighiales</taxon>
        <taxon>Linaceae</taxon>
        <taxon>Linum</taxon>
    </lineage>
</organism>
<evidence type="ECO:0000313" key="2">
    <source>
        <dbReference type="EMBL" id="CAL1369027.1"/>
    </source>
</evidence>
<sequence length="78" mass="8326">MEIEIEGEEPLHVNIIWLSDSQSDSDSDDDGGNAGGLEPFATALQELYGSDSESALSHSIDSDYAAVLEDLYASGDFI</sequence>
<dbReference type="EMBL" id="OZ034815">
    <property type="protein sequence ID" value="CAL1369027.1"/>
    <property type="molecule type" value="Genomic_DNA"/>
</dbReference>
<accession>A0AAV2D700</accession>
<reference evidence="2 3" key="1">
    <citation type="submission" date="2024-04" db="EMBL/GenBank/DDBJ databases">
        <authorList>
            <person name="Fracassetti M."/>
        </authorList>
    </citation>
    <scope>NUCLEOTIDE SEQUENCE [LARGE SCALE GENOMIC DNA]</scope>
</reference>
<protein>
    <submittedName>
        <fullName evidence="2">Uncharacterized protein</fullName>
    </submittedName>
</protein>
<proteinExistence type="predicted"/>
<evidence type="ECO:0000256" key="1">
    <source>
        <dbReference type="SAM" id="MobiDB-lite"/>
    </source>
</evidence>
<keyword evidence="3" id="KW-1185">Reference proteome</keyword>
<dbReference type="Proteomes" id="UP001497516">
    <property type="component" value="Chromosome 2"/>
</dbReference>
<evidence type="ECO:0000313" key="3">
    <source>
        <dbReference type="Proteomes" id="UP001497516"/>
    </source>
</evidence>